<protein>
    <recommendedName>
        <fullName evidence="7">Dpy-30 domain-containing protein</fullName>
    </recommendedName>
</protein>
<gene>
    <name evidence="5" type="ORF">PG986_007277</name>
</gene>
<dbReference type="CDD" id="cd22965">
    <property type="entry name" value="DD_DPY30_SDC1"/>
    <property type="match status" value="1"/>
</dbReference>
<evidence type="ECO:0000256" key="1">
    <source>
        <dbReference type="ARBA" id="ARBA00004123"/>
    </source>
</evidence>
<proteinExistence type="inferred from homology"/>
<feature type="compositionally biased region" description="Low complexity" evidence="4">
    <location>
        <begin position="117"/>
        <end position="140"/>
    </location>
</feature>
<dbReference type="RefSeq" id="XP_066699611.1">
    <property type="nucleotide sequence ID" value="XM_066843499.1"/>
</dbReference>
<dbReference type="EMBL" id="JAQQWE010000005">
    <property type="protein sequence ID" value="KAK7951549.1"/>
    <property type="molecule type" value="Genomic_DNA"/>
</dbReference>
<evidence type="ECO:0000313" key="6">
    <source>
        <dbReference type="Proteomes" id="UP001391051"/>
    </source>
</evidence>
<evidence type="ECO:0008006" key="7">
    <source>
        <dbReference type="Google" id="ProtNLM"/>
    </source>
</evidence>
<keyword evidence="3" id="KW-0539">Nucleus</keyword>
<sequence>MGTGQANDDRVSRRQELNDAALKVDTRLTPDPVLFPLQAKQFICRDAPSPIPQPVTIRFLRENPQLASTVGFAEKFQKENMAEENRRISTTPIPVPMPFGAAGQLAAAPTPSPLSQTTPIASTPAEAPSTTAVAASTEPVVEGVNKDVAMTDVPTTEQAPSPAPAAMPPTSGANPAPPARTGTPLRTNGQQPESSSRATSQHPDAGFTMPAEAPPHGAPVRQYLNSRVTGALLEGMKQIAKEQPKDPLRVLGEFLLQRSKEVEQST</sequence>
<feature type="region of interest" description="Disordered" evidence="4">
    <location>
        <begin position="154"/>
        <end position="222"/>
    </location>
</feature>
<accession>A0ABR1QC40</accession>
<dbReference type="Gene3D" id="1.20.890.10">
    <property type="entry name" value="cAMP-dependent protein kinase regulatory subunit, dimerization-anchoring domain"/>
    <property type="match status" value="1"/>
</dbReference>
<name>A0ABR1QC40_9PEZI</name>
<comment type="subcellular location">
    <subcellularLocation>
        <location evidence="1">Nucleus</location>
    </subcellularLocation>
</comment>
<dbReference type="Pfam" id="PF05186">
    <property type="entry name" value="Dpy-30"/>
    <property type="match status" value="1"/>
</dbReference>
<keyword evidence="6" id="KW-1185">Reference proteome</keyword>
<evidence type="ECO:0000313" key="5">
    <source>
        <dbReference type="EMBL" id="KAK7951549.1"/>
    </source>
</evidence>
<dbReference type="GeneID" id="92076561"/>
<dbReference type="InterPro" id="IPR007858">
    <property type="entry name" value="Dpy-30_motif"/>
</dbReference>
<dbReference type="InterPro" id="IPR049629">
    <property type="entry name" value="DPY30_SDC1_DD"/>
</dbReference>
<reference evidence="5 6" key="1">
    <citation type="submission" date="2023-01" db="EMBL/GenBank/DDBJ databases">
        <title>Analysis of 21 Apiospora genomes using comparative genomics revels a genus with tremendous synthesis potential of carbohydrate active enzymes and secondary metabolites.</title>
        <authorList>
            <person name="Sorensen T."/>
        </authorList>
    </citation>
    <scope>NUCLEOTIDE SEQUENCE [LARGE SCALE GENOMIC DNA]</scope>
    <source>
        <strain evidence="5 6">CBS 24483</strain>
    </source>
</reference>
<evidence type="ECO:0000256" key="3">
    <source>
        <dbReference type="ARBA" id="ARBA00023242"/>
    </source>
</evidence>
<feature type="compositionally biased region" description="Polar residues" evidence="4">
    <location>
        <begin position="184"/>
        <end position="202"/>
    </location>
</feature>
<comment type="caution">
    <text evidence="5">The sequence shown here is derived from an EMBL/GenBank/DDBJ whole genome shotgun (WGS) entry which is preliminary data.</text>
</comment>
<dbReference type="Proteomes" id="UP001391051">
    <property type="component" value="Unassembled WGS sequence"/>
</dbReference>
<comment type="similarity">
    <text evidence="2">Belongs to the dpy-30 family.</text>
</comment>
<feature type="region of interest" description="Disordered" evidence="4">
    <location>
        <begin position="105"/>
        <end position="140"/>
    </location>
</feature>
<organism evidence="5 6">
    <name type="scientific">Apiospora aurea</name>
    <dbReference type="NCBI Taxonomy" id="335848"/>
    <lineage>
        <taxon>Eukaryota</taxon>
        <taxon>Fungi</taxon>
        <taxon>Dikarya</taxon>
        <taxon>Ascomycota</taxon>
        <taxon>Pezizomycotina</taxon>
        <taxon>Sordariomycetes</taxon>
        <taxon>Xylariomycetidae</taxon>
        <taxon>Amphisphaeriales</taxon>
        <taxon>Apiosporaceae</taxon>
        <taxon>Apiospora</taxon>
    </lineage>
</organism>
<evidence type="ECO:0000256" key="2">
    <source>
        <dbReference type="ARBA" id="ARBA00010849"/>
    </source>
</evidence>
<evidence type="ECO:0000256" key="4">
    <source>
        <dbReference type="SAM" id="MobiDB-lite"/>
    </source>
</evidence>